<accession>A0A8A3S9Q7</accession>
<feature type="domain" description="SHSP" evidence="3">
    <location>
        <begin position="1"/>
        <end position="82"/>
    </location>
</feature>
<protein>
    <submittedName>
        <fullName evidence="4">Hsp20/alpha crystallin family protein</fullName>
    </submittedName>
</protein>
<evidence type="ECO:0000256" key="2">
    <source>
        <dbReference type="RuleBase" id="RU003616"/>
    </source>
</evidence>
<comment type="similarity">
    <text evidence="1 2">Belongs to the small heat shock protein (HSP20) family.</text>
</comment>
<evidence type="ECO:0000313" key="5">
    <source>
        <dbReference type="Proteomes" id="UP001042704"/>
    </source>
</evidence>
<keyword evidence="5" id="KW-1185">Reference proteome</keyword>
<dbReference type="Proteomes" id="UP001042704">
    <property type="component" value="Chromosome"/>
</dbReference>
<dbReference type="KEGG" id="maqe:RJ40_12750"/>
<evidence type="ECO:0000259" key="3">
    <source>
        <dbReference type="PROSITE" id="PS01031"/>
    </source>
</evidence>
<dbReference type="InterPro" id="IPR002068">
    <property type="entry name" value="A-crystallin/Hsp20_dom"/>
</dbReference>
<dbReference type="Gene3D" id="2.60.40.790">
    <property type="match status" value="1"/>
</dbReference>
<reference evidence="4" key="2">
    <citation type="submission" date="2019-02" db="EMBL/GenBank/DDBJ databases">
        <authorList>
            <person name="Chen S.-C."/>
            <person name="Chien H.-H."/>
            <person name="Lai M.-C."/>
        </authorList>
    </citation>
    <scope>NUCLEOTIDE SEQUENCE</scope>
    <source>
        <strain evidence="4">N2F9704</strain>
    </source>
</reference>
<proteinExistence type="inferred from homology"/>
<name>A0A8A3S9Q7_9EURY</name>
<sequence>MPDEGHEHLHIEVELPGVAKEEIVLSMHDDSFFVRASKEGVRYVGSYATRCPIDYEKAKAKYHNGLLVIDVPYRKPQERGIV</sequence>
<dbReference type="GeneID" id="76425254"/>
<dbReference type="Pfam" id="PF00011">
    <property type="entry name" value="HSP20"/>
    <property type="match status" value="1"/>
</dbReference>
<organism evidence="4 5">
    <name type="scientific">Methanofollis aquaemaris</name>
    <dbReference type="NCBI Taxonomy" id="126734"/>
    <lineage>
        <taxon>Archaea</taxon>
        <taxon>Methanobacteriati</taxon>
        <taxon>Methanobacteriota</taxon>
        <taxon>Stenosarchaea group</taxon>
        <taxon>Methanomicrobia</taxon>
        <taxon>Methanomicrobiales</taxon>
        <taxon>Methanomicrobiaceae</taxon>
        <taxon>Methanofollis</taxon>
    </lineage>
</organism>
<evidence type="ECO:0000313" key="4">
    <source>
        <dbReference type="EMBL" id="QSZ68300.1"/>
    </source>
</evidence>
<reference evidence="4" key="1">
    <citation type="journal article" date="2001" name="Int. J. Syst. Evol. Microbiol.">
        <title>Methanofollis aquaemaris sp. nov., a methanogen isolated from an aquaculture fish pond.</title>
        <authorList>
            <person name="Lai M.C."/>
            <person name="Chen S.C."/>
        </authorList>
    </citation>
    <scope>NUCLEOTIDE SEQUENCE</scope>
    <source>
        <strain evidence="4">N2F9704</strain>
    </source>
</reference>
<dbReference type="CDD" id="cd06464">
    <property type="entry name" value="ACD_sHsps-like"/>
    <property type="match status" value="1"/>
</dbReference>
<dbReference type="PROSITE" id="PS01031">
    <property type="entry name" value="SHSP"/>
    <property type="match status" value="1"/>
</dbReference>
<dbReference type="AlphaFoldDB" id="A0A8A3S9Q7"/>
<evidence type="ECO:0000256" key="1">
    <source>
        <dbReference type="PROSITE-ProRule" id="PRU00285"/>
    </source>
</evidence>
<dbReference type="EMBL" id="CP036172">
    <property type="protein sequence ID" value="QSZ68300.1"/>
    <property type="molecule type" value="Genomic_DNA"/>
</dbReference>
<dbReference type="RefSeq" id="WP_265581259.1">
    <property type="nucleotide sequence ID" value="NZ_CP036172.1"/>
</dbReference>
<gene>
    <name evidence="4" type="ORF">RJ40_12750</name>
</gene>
<dbReference type="SUPFAM" id="SSF49764">
    <property type="entry name" value="HSP20-like chaperones"/>
    <property type="match status" value="1"/>
</dbReference>
<dbReference type="InterPro" id="IPR008978">
    <property type="entry name" value="HSP20-like_chaperone"/>
</dbReference>